<dbReference type="SUPFAM" id="SSF90257">
    <property type="entry name" value="Myosin rod fragments"/>
    <property type="match status" value="1"/>
</dbReference>
<feature type="region of interest" description="Disordered" evidence="3">
    <location>
        <begin position="263"/>
        <end position="325"/>
    </location>
</feature>
<gene>
    <name evidence="5" type="ORF">JYU34_004655</name>
</gene>
<feature type="coiled-coil region" evidence="2">
    <location>
        <begin position="586"/>
        <end position="641"/>
    </location>
</feature>
<feature type="region of interest" description="Disordered" evidence="3">
    <location>
        <begin position="2103"/>
        <end position="2130"/>
    </location>
</feature>
<name>A0ABQ7QYJ4_PLUXY</name>
<organism evidence="5 6">
    <name type="scientific">Plutella xylostella</name>
    <name type="common">Diamondback moth</name>
    <name type="synonym">Plutella maculipennis</name>
    <dbReference type="NCBI Taxonomy" id="51655"/>
    <lineage>
        <taxon>Eukaryota</taxon>
        <taxon>Metazoa</taxon>
        <taxon>Ecdysozoa</taxon>
        <taxon>Arthropoda</taxon>
        <taxon>Hexapoda</taxon>
        <taxon>Insecta</taxon>
        <taxon>Pterygota</taxon>
        <taxon>Neoptera</taxon>
        <taxon>Endopterygota</taxon>
        <taxon>Lepidoptera</taxon>
        <taxon>Glossata</taxon>
        <taxon>Ditrysia</taxon>
        <taxon>Yponomeutoidea</taxon>
        <taxon>Plutellidae</taxon>
        <taxon>Plutella</taxon>
    </lineage>
</organism>
<evidence type="ECO:0000313" key="5">
    <source>
        <dbReference type="EMBL" id="KAG7310116.1"/>
    </source>
</evidence>
<feature type="domain" description="Rootletin-like coiled-coil" evidence="4">
    <location>
        <begin position="349"/>
        <end position="540"/>
    </location>
</feature>
<feature type="coiled-coil region" evidence="2">
    <location>
        <begin position="1107"/>
        <end position="1185"/>
    </location>
</feature>
<accession>A0ABQ7QYJ4</accession>
<evidence type="ECO:0000259" key="4">
    <source>
        <dbReference type="Pfam" id="PF15035"/>
    </source>
</evidence>
<evidence type="ECO:0000256" key="2">
    <source>
        <dbReference type="SAM" id="Coils"/>
    </source>
</evidence>
<feature type="coiled-coil region" evidence="2">
    <location>
        <begin position="1915"/>
        <end position="2094"/>
    </location>
</feature>
<dbReference type="EMBL" id="JAHIBW010000006">
    <property type="protein sequence ID" value="KAG7310116.1"/>
    <property type="molecule type" value="Genomic_DNA"/>
</dbReference>
<evidence type="ECO:0000256" key="3">
    <source>
        <dbReference type="SAM" id="MobiDB-lite"/>
    </source>
</evidence>
<proteinExistence type="predicted"/>
<dbReference type="Proteomes" id="UP000823941">
    <property type="component" value="Chromosome 6"/>
</dbReference>
<feature type="coiled-coil region" evidence="2">
    <location>
        <begin position="415"/>
        <end position="487"/>
    </location>
</feature>
<evidence type="ECO:0000256" key="1">
    <source>
        <dbReference type="ARBA" id="ARBA00023054"/>
    </source>
</evidence>
<feature type="coiled-coil region" evidence="2">
    <location>
        <begin position="2213"/>
        <end position="2240"/>
    </location>
</feature>
<dbReference type="PANTHER" id="PTHR23159">
    <property type="entry name" value="CENTROSOMAL PROTEIN 2"/>
    <property type="match status" value="1"/>
</dbReference>
<feature type="coiled-coil region" evidence="2">
    <location>
        <begin position="1629"/>
        <end position="1688"/>
    </location>
</feature>
<feature type="coiled-coil region" evidence="2">
    <location>
        <begin position="338"/>
        <end position="386"/>
    </location>
</feature>
<feature type="coiled-coil region" evidence="2">
    <location>
        <begin position="2153"/>
        <end position="2187"/>
    </location>
</feature>
<protein>
    <recommendedName>
        <fullName evidence="4">Rootletin-like coiled-coil domain-containing protein</fullName>
    </recommendedName>
</protein>
<dbReference type="Gene3D" id="1.10.287.1490">
    <property type="match status" value="4"/>
</dbReference>
<feature type="compositionally biased region" description="Basic and acidic residues" evidence="3">
    <location>
        <begin position="927"/>
        <end position="936"/>
    </location>
</feature>
<dbReference type="PANTHER" id="PTHR23159:SF31">
    <property type="entry name" value="CENTROSOME-ASSOCIATED PROTEIN CEP250 ISOFORM X1"/>
    <property type="match status" value="1"/>
</dbReference>
<dbReference type="Pfam" id="PF15035">
    <property type="entry name" value="Rootletin"/>
    <property type="match status" value="1"/>
</dbReference>
<comment type="caution">
    <text evidence="5">The sequence shown here is derived from an EMBL/GenBank/DDBJ whole genome shotgun (WGS) entry which is preliminary data.</text>
</comment>
<keyword evidence="6" id="KW-1185">Reference proteome</keyword>
<feature type="coiled-coil region" evidence="2">
    <location>
        <begin position="1764"/>
        <end position="1816"/>
    </location>
</feature>
<evidence type="ECO:0000313" key="6">
    <source>
        <dbReference type="Proteomes" id="UP000823941"/>
    </source>
</evidence>
<dbReference type="InterPro" id="IPR055167">
    <property type="entry name" value="Rootletin-like_CC"/>
</dbReference>
<reference evidence="5 6" key="1">
    <citation type="submission" date="2021-06" db="EMBL/GenBank/DDBJ databases">
        <title>A haploid diamondback moth (Plutella xylostella L.) genome assembly resolves 31 chromosomes and identifies a diamide resistance mutation.</title>
        <authorList>
            <person name="Ward C.M."/>
            <person name="Perry K.D."/>
            <person name="Baker G."/>
            <person name="Powis K."/>
            <person name="Heckel D.G."/>
            <person name="Baxter S.W."/>
        </authorList>
    </citation>
    <scope>NUCLEOTIDE SEQUENCE [LARGE SCALE GENOMIC DNA]</scope>
    <source>
        <strain evidence="5 6">LV</strain>
        <tissue evidence="5">Single pupa</tissue>
    </source>
</reference>
<feature type="region of interest" description="Disordered" evidence="3">
    <location>
        <begin position="927"/>
        <end position="949"/>
    </location>
</feature>
<keyword evidence="1 2" id="KW-0175">Coiled coil</keyword>
<feature type="coiled-coil region" evidence="2">
    <location>
        <begin position="1234"/>
        <end position="1515"/>
    </location>
</feature>
<sequence>MSTPRSPHSAGSRAPIDQVTATWWTLYGTKEAETETKLDEEDKAIPIVKKDANVKHEKTRANKSTNTNIHGMRWKLTSDAYKKFIGKTINDTDPENYSTNTEKDTVESQYACHKTELINSLKLRFSTQNKPRATLMPKNKIIRSITYEYDKGTGKTLNKKTYDAENQPKTDSLSDNLKVQNPVMQESTSSQSLGHAKRIEESGHKVNPLAIASLVKSNPIDRNERVVFPISVFGSSEGVCHASRLRPGRLALGGPVRGWAAGAEGGTRSLAGDTDTMPLPAREGLTTPRSARTPIGRRTSTLPHQRLKKEKSLDSPPEMDSPVGSHTIDLRRQNEELRARLAGEAADHKRRLDAYRRAQQGQAALVSRLQSKVLQYKQRCSELETQLESTPRSEVSSYRAGPSRAAPALPAACAAAAAAERIEDLETALRRLDEEKRKCEKLVAQNNSLRDQLEESHQLNEALTNDLQKLTNDWEGLRDEMSFKEDEWKDEEQAFNEYYTGEHNRLLNLWREVVSVKRHFSDLQTSTERDVLRMKSDLESAARELVGTLSGYSIHALASQGMKGIQPDASTPHPALPGLPATPAALESLRVELRNTSSQRDAAAAELRERDSRIQKLLVELQGLEERCERAEVMCAEANITRSALEDIARALIQDSEADAAPSHNLLLSDRSPKRAVSQAAATAFAESTISAVQAALHKYQIQIHELQVKLQNSREQLMSSRKHCETADATVASLEHKLRELTNKLDEANAEINQVTQEKDSLQKNVECLRTDKNNLERNRLEVNATVESLSSDYEKLQKINGRLEKTIESLENEKKNLQGEIDQLHREAANRESVLRAEEEQSSQLRSSLARVRSELHASSLCRDLLEQQRDEAAALRHQAVTHNNELQSELDRVIAERTELQALADRLQAALRTLEDEQRTLLDENKRLEEEKSSISNQSSDQLGDLNSLRKELVSAEQHRMDLEADKASLHEKIKFMDADREKLEMELRQVVRDRGELTSQLTAMARKKDTLNEEIIRLQQRLEQANETIGRLNRALEDHVKDGEEKQILIDTLDKDKQHLAEQLAALRSEKDALEATLFDTCTLLEEADAARKKLQKDAHAQAVMSKGQIDNLTRDLEATEKKLRDTRSSMQQQSGKKEAEYQQLIANINRSSTENITKLKEEKEQLRQALEQKLSQTIIALTSEKEGVEAGAREREKKLLAARDAMILQHDEALLRAENDKQQALLMAHQEHQAILERLEESNRALDMEQNKLERMRRDAQARADQDRNTANQLKDELASMKARLEEAKAAAEDESLRYENRIKELHLEKEAVNRECTEIRAQLALAEDKFDTTLAQLHETVRKLKELENESDSLRKELTDVRRQLSNCSAERDKYNNSCRELREHVKRAEAERRDTARALDDAFQKIAGICRDKYSSSCRELREHVKRAEAERRDTARALDDAFQKIAVLEETRTSLELERTRLQNQLKESESGGEHITRELKTVEAQLKRERAALQQAQHDAKELQSRLEINKFSFFLSFTTRLQNECEERERCASDAGAARRHAAELEAMLGCARGELAAARQRAAELGDACSARDQSVVRLEAMLGCARGELAAARQRAAELGDACSARDQELVLRMEDCRSKERRLEELKHNLEVCLADATQQIQELKARLGGSEGRCRALEASLAQLEAGKRDVEAKLSSIAHTLRRICGVHPDGSVQAAARRRLASPARRYSPHRVRDHSEDRNDIIDVDPDLIKKGVRNLMHEVCQIEREKDDYKSQLAEFKKQLKEQQGKGDNKIQSVTASLRNVQEEKARLQSAVAAKDAQINALNESVQTKSVEISTIRDRVTSLEASLTSISEEKLQFENKAESLRIQLSERIQEATELRTALQSSEQRCARLDVRRASLEGDLQRARQLQGERARQMQQLQERCDQAAKAIASLEDRCTSLKGTVEQLSTSLQKAATAESDLRSEVNRLTRQLTEAKNNENNAVDKLRQLQKSVSNCENEKRVYSEKLESAKTALSELKRLNATLEDQVHRLTNQLANVEVQRSGLESQLRMTTWDGKESVDSELERELHALQRERSELKAKCDALQDTVRKMEAERRMNCTTIRSKSHDRTEKSVYYSDIDSGPDSAKDSSRCYKDSILKRERPTHDKSFSAELSLLEIENRELKMKIRRLEKELADKESELAIIRDRLLNDLSTTSPRHDDAERYRQLLQAREASHRQLARSLETQVAQLRQQLNAEVRRRQAYVSRSGRAARDVQRLRAALGDSLSAVAQDPALDSYTLEHEARKLDSTLAHSLPPLNDSYDSSK</sequence>
<dbReference type="SUPFAM" id="SSF57997">
    <property type="entry name" value="Tropomyosin"/>
    <property type="match status" value="2"/>
</dbReference>